<dbReference type="AlphaFoldDB" id="A0AAP2FLP5"/>
<organism evidence="1 2">
    <name type="scientific">Klebsiella oxytoca</name>
    <dbReference type="NCBI Taxonomy" id="571"/>
    <lineage>
        <taxon>Bacteria</taxon>
        <taxon>Pseudomonadati</taxon>
        <taxon>Pseudomonadota</taxon>
        <taxon>Gammaproteobacteria</taxon>
        <taxon>Enterobacterales</taxon>
        <taxon>Enterobacteriaceae</taxon>
        <taxon>Klebsiella/Raoultella group</taxon>
        <taxon>Klebsiella</taxon>
    </lineage>
</organism>
<evidence type="ECO:0000313" key="2">
    <source>
        <dbReference type="Proteomes" id="UP000673434"/>
    </source>
</evidence>
<evidence type="ECO:0000313" key="1">
    <source>
        <dbReference type="EMBL" id="MBQ0600869.1"/>
    </source>
</evidence>
<dbReference type="EMBL" id="JAGKON010000013">
    <property type="protein sequence ID" value="MBQ0600869.1"/>
    <property type="molecule type" value="Genomic_DNA"/>
</dbReference>
<name>A0AAP2FLP5_KLEOX</name>
<proteinExistence type="predicted"/>
<reference evidence="1 2" key="1">
    <citation type="submission" date="2021-03" db="EMBL/GenBank/DDBJ databases">
        <authorList>
            <person name="Stanton E."/>
        </authorList>
    </citation>
    <scope>NUCLEOTIDE SEQUENCE [LARGE SCALE GENOMIC DNA]</scope>
    <source>
        <strain evidence="1 2">2020EL-00037</strain>
    </source>
</reference>
<protein>
    <submittedName>
        <fullName evidence="1">Uncharacterized protein</fullName>
    </submittedName>
</protein>
<sequence>MKAPCKNCPFLKEHGISLAEGRLQGIKNDLLADDTVPFFCHKTTYSTGSYDDDSDQYQLSGKESYCMGAMAYLYAKRRLNVPTRMGIMMGLCDLKDIVNTIPLIEVD</sequence>
<gene>
    <name evidence="1" type="ORF">J7S78_13810</name>
</gene>
<keyword evidence="2" id="KW-1185">Reference proteome</keyword>
<accession>A0AAP2FLP5</accession>
<comment type="caution">
    <text evidence="1">The sequence shown here is derived from an EMBL/GenBank/DDBJ whole genome shotgun (WGS) entry which is preliminary data.</text>
</comment>
<dbReference type="Proteomes" id="UP000673434">
    <property type="component" value="Unassembled WGS sequence"/>
</dbReference>